<comment type="caution">
    <text evidence="2">The sequence shown here is derived from an EMBL/GenBank/DDBJ whole genome shotgun (WGS) entry which is preliminary data.</text>
</comment>
<dbReference type="RefSeq" id="WP_256396783.1">
    <property type="nucleotide sequence ID" value="NZ_JANHDJ010000005.1"/>
</dbReference>
<evidence type="ECO:0000313" key="2">
    <source>
        <dbReference type="EMBL" id="MFD1641617.1"/>
    </source>
</evidence>
<dbReference type="EMBL" id="JBHUDM010000002">
    <property type="protein sequence ID" value="MFD1641617.1"/>
    <property type="molecule type" value="Genomic_DNA"/>
</dbReference>
<dbReference type="Proteomes" id="UP001597052">
    <property type="component" value="Unassembled WGS sequence"/>
</dbReference>
<feature type="compositionally biased region" description="Basic and acidic residues" evidence="1">
    <location>
        <begin position="97"/>
        <end position="133"/>
    </location>
</feature>
<organism evidence="2 3">
    <name type="scientific">Halohasta litorea</name>
    <dbReference type="NCBI Taxonomy" id="869891"/>
    <lineage>
        <taxon>Archaea</taxon>
        <taxon>Methanobacteriati</taxon>
        <taxon>Methanobacteriota</taxon>
        <taxon>Stenosarchaea group</taxon>
        <taxon>Halobacteria</taxon>
        <taxon>Halobacteriales</taxon>
        <taxon>Haloferacaceae</taxon>
        <taxon>Halohasta</taxon>
    </lineage>
</organism>
<name>A0ABD6D686_9EURY</name>
<evidence type="ECO:0000313" key="3">
    <source>
        <dbReference type="Proteomes" id="UP001597052"/>
    </source>
</evidence>
<feature type="region of interest" description="Disordered" evidence="1">
    <location>
        <begin position="97"/>
        <end position="139"/>
    </location>
</feature>
<evidence type="ECO:0000256" key="1">
    <source>
        <dbReference type="SAM" id="MobiDB-lite"/>
    </source>
</evidence>
<dbReference type="AlphaFoldDB" id="A0ABD6D686"/>
<sequence>MIPNTVGRWLLVTLAILGVALAVPVVSAHGGDPVGINETVDADQPVVDRTDRIAWMDTHMGTDTVDARGWHMGPPVEEMATHMGLTVDDMGQYMGIDDHREFGDDGRQITDDHRESIDDHRGVADDHYDDQTQGHRGGC</sequence>
<proteinExistence type="predicted"/>
<accession>A0ABD6D686</accession>
<gene>
    <name evidence="2" type="ORF">ACFSBW_06990</name>
</gene>
<keyword evidence="3" id="KW-1185">Reference proteome</keyword>
<protein>
    <submittedName>
        <fullName evidence="2">Uncharacterized protein</fullName>
    </submittedName>
</protein>
<reference evidence="2 3" key="1">
    <citation type="journal article" date="2019" name="Int. J. Syst. Evol. Microbiol.">
        <title>The Global Catalogue of Microorganisms (GCM) 10K type strain sequencing project: providing services to taxonomists for standard genome sequencing and annotation.</title>
        <authorList>
            <consortium name="The Broad Institute Genomics Platform"/>
            <consortium name="The Broad Institute Genome Sequencing Center for Infectious Disease"/>
            <person name="Wu L."/>
            <person name="Ma J."/>
        </authorList>
    </citation>
    <scope>NUCLEOTIDE SEQUENCE [LARGE SCALE GENOMIC DNA]</scope>
    <source>
        <strain evidence="2 3">CGMCC 1.10593</strain>
    </source>
</reference>